<sequence>MRGRTVRSFALAPLIVLGILLAPPSHAAEPSRTVTLPIEAVADYLHAVIEAHRTFYTLQVVERLQQQGKLVASENWRAAHTLPLPAQFLRETNDLASLTGTKIRYRLIGLWPINRQNAPATEAEKAGLEQVQQHPEQPHTGLTTTGTERYFQAIYADRAVAQACIGCHNAHPKSPKHDFKAGEVMGAIVIQIPLEP</sequence>
<gene>
    <name evidence="3" type="ORF">DNFV4_00585</name>
</gene>
<name>A0AA86MWI6_9BACT</name>
<evidence type="ECO:0000259" key="2">
    <source>
        <dbReference type="Pfam" id="PF11845"/>
    </source>
</evidence>
<dbReference type="AlphaFoldDB" id="A0AA86MWI6"/>
<evidence type="ECO:0000256" key="1">
    <source>
        <dbReference type="SAM" id="SignalP"/>
    </source>
</evidence>
<accession>A0AA86MWI6</accession>
<evidence type="ECO:0000313" key="3">
    <source>
        <dbReference type="EMBL" id="CAI4030160.1"/>
    </source>
</evidence>
<reference evidence="3" key="1">
    <citation type="submission" date="2022-10" db="EMBL/GenBank/DDBJ databases">
        <authorList>
            <person name="Koch H."/>
        </authorList>
    </citation>
    <scope>NUCLEOTIDE SEQUENCE</scope>
    <source>
        <strain evidence="3">DNF</strain>
    </source>
</reference>
<dbReference type="Proteomes" id="UP001179121">
    <property type="component" value="Chromosome"/>
</dbReference>
<evidence type="ECO:0000313" key="4">
    <source>
        <dbReference type="Proteomes" id="UP001179121"/>
    </source>
</evidence>
<dbReference type="Pfam" id="PF11845">
    <property type="entry name" value="Tll0287-like"/>
    <property type="match status" value="1"/>
</dbReference>
<feature type="signal peptide" evidence="1">
    <location>
        <begin position="1"/>
        <end position="27"/>
    </location>
</feature>
<keyword evidence="4" id="KW-1185">Reference proteome</keyword>
<feature type="chain" id="PRO_5041733622" description="Tll0287-like domain-containing protein" evidence="1">
    <location>
        <begin position="28"/>
        <end position="196"/>
    </location>
</feature>
<dbReference type="RefSeq" id="WP_289267160.1">
    <property type="nucleotide sequence ID" value="NZ_OX365700.1"/>
</dbReference>
<feature type="domain" description="Tll0287-like" evidence="2">
    <location>
        <begin position="38"/>
        <end position="193"/>
    </location>
</feature>
<keyword evidence="1" id="KW-0732">Signal</keyword>
<protein>
    <recommendedName>
        <fullName evidence="2">Tll0287-like domain-containing protein</fullName>
    </recommendedName>
</protein>
<dbReference type="EMBL" id="OX365700">
    <property type="protein sequence ID" value="CAI4030160.1"/>
    <property type="molecule type" value="Genomic_DNA"/>
</dbReference>
<proteinExistence type="predicted"/>
<organism evidence="3 4">
    <name type="scientific">Nitrospira tepida</name>
    <dbReference type="NCBI Taxonomy" id="2973512"/>
    <lineage>
        <taxon>Bacteria</taxon>
        <taxon>Pseudomonadati</taxon>
        <taxon>Nitrospirota</taxon>
        <taxon>Nitrospiria</taxon>
        <taxon>Nitrospirales</taxon>
        <taxon>Nitrospiraceae</taxon>
        <taxon>Nitrospira</taxon>
    </lineage>
</organism>
<dbReference type="InterPro" id="IPR021796">
    <property type="entry name" value="Tll0287-like_dom"/>
</dbReference>
<dbReference type="KEGG" id="nti:DNFV4_00585"/>